<name>A0AAU8A0R4_9BURK</name>
<dbReference type="InterPro" id="IPR009956">
    <property type="entry name" value="Post-segregation_anti-tox_CcdA"/>
</dbReference>
<proteinExistence type="predicted"/>
<accession>A0AAU8A0R4</accession>
<keyword evidence="1" id="KW-1277">Toxin-antitoxin system</keyword>
<dbReference type="Pfam" id="PF07362">
    <property type="entry name" value="CcdA"/>
    <property type="match status" value="1"/>
</dbReference>
<dbReference type="AlphaFoldDB" id="A0AAU8A0R4"/>
<sequence length="85" mass="9861">MMIHDSSFIQKKALKKATNLTLNHEVLAEAKELGINISKACDEFLASLVKQEKERRWKLENTEFFSSYNQTVEKEGLPLDGWRSF</sequence>
<organism evidence="2">
    <name type="scientific">Polynucleobacter sp. UK-FUSCHL-C3</name>
    <dbReference type="NCBI Taxonomy" id="2955208"/>
    <lineage>
        <taxon>Bacteria</taxon>
        <taxon>Pseudomonadati</taxon>
        <taxon>Pseudomonadota</taxon>
        <taxon>Betaproteobacteria</taxon>
        <taxon>Burkholderiales</taxon>
        <taxon>Burkholderiaceae</taxon>
        <taxon>Polynucleobacter</taxon>
    </lineage>
</organism>
<dbReference type="EMBL" id="CP099959">
    <property type="protein sequence ID" value="XCC57138.1"/>
    <property type="molecule type" value="Genomic_DNA"/>
</dbReference>
<gene>
    <name evidence="2" type="ORF">NKE59_06480</name>
</gene>
<reference evidence="2" key="1">
    <citation type="submission" date="2022-06" db="EMBL/GenBank/DDBJ databases">
        <title>New Polynucleobacter species.</title>
        <authorList>
            <person name="Hahn M.W."/>
        </authorList>
    </citation>
    <scope>NUCLEOTIDE SEQUENCE</scope>
    <source>
        <strain evidence="2">UK-FUSCHL-C3</strain>
    </source>
</reference>
<dbReference type="RefSeq" id="WP_353438168.1">
    <property type="nucleotide sequence ID" value="NZ_CP099959.1"/>
</dbReference>
<evidence type="ECO:0000313" key="2">
    <source>
        <dbReference type="EMBL" id="XCC57138.1"/>
    </source>
</evidence>
<protein>
    <submittedName>
        <fullName evidence="2">Type II toxin-antitoxin system CcdA family antitoxin</fullName>
    </submittedName>
</protein>
<evidence type="ECO:0000256" key="1">
    <source>
        <dbReference type="ARBA" id="ARBA00022649"/>
    </source>
</evidence>